<name>A0A140KMD7_9BASI</name>
<dbReference type="InterPro" id="IPR039524">
    <property type="entry name" value="PIGO/GPI13"/>
</dbReference>
<evidence type="ECO:0000256" key="7">
    <source>
        <dbReference type="ARBA" id="ARBA00022824"/>
    </source>
</evidence>
<feature type="transmembrane region" description="Helical" evidence="12">
    <location>
        <begin position="760"/>
        <end position="778"/>
    </location>
</feature>
<evidence type="ECO:0000256" key="11">
    <source>
        <dbReference type="SAM" id="MobiDB-lite"/>
    </source>
</evidence>
<dbReference type="GO" id="GO:0005789">
    <property type="term" value="C:endoplasmic reticulum membrane"/>
    <property type="evidence" value="ECO:0007669"/>
    <property type="project" value="UniProtKB-SubCell"/>
</dbReference>
<evidence type="ECO:0000256" key="9">
    <source>
        <dbReference type="ARBA" id="ARBA00023136"/>
    </source>
</evidence>
<sequence>MATSTPPSTSALNPTPTLSTQHPAFGDSLCRRRRSSHSSHGSHDSHGSDSSHSSHSSYAARHPDRVPQKAASPNKAFLSAVGLLALVLVYTLVGVWLFVKGFLLKRHELTGVNECSKTFDRHWTLPSPPESMDDAALLSWAQALDPTTGQGECRLAPTHRKAVVLIVDALRYDFIAPPPPSASFATNGSEWKANPHYHNVLTLPAELTVKHGLPAFADGPGPASFLTHFTADPPTTTLQRLKGLTTGTLPTFFEAGANFGSAGTGVGRVNEDNWIAQFKRSIFSSSPSSASGAGLVFAGDDTWSTVFPDLFDANATWTYDSFNVEDLDTVDRGVESKLLPFLQQGHPERKAGVHDSWRLLVGHTLGVDHVGHRFGASHAKMKVKLQEMQLLFKNITDAVDDETLVVVMGDHGMDERGDHGGDTELEVGAGLWIYSKGGFGYTGRRKDLRLDPAEYLSTPHVESISPGRIPFSPLPFPPYPTQGHRSIPQIDLVPTISILLGLPIPYNNLGSVIPDLFPHPHTLLRALRITATQMRTYVTAYSKQSPDLAAFQPEFDARWLDAVRADAELARVLYGVEKGGGEEVEAALRRAAQAYHVFNRVSLGRAKEVWAQFDMVRIVTGLVVLALALVCAWVVRGGAVDGLVGVLPVGDGGQGEAETVVRRRTETTHELYAVVWKSVSRPMLVGAAVGAALNYTTLLPLPAIINSILSPLTLLDSILTGATITSQFSLLSTHLPHILQRSPQDDQGTVPATTTLLNKAGWLVLLIHASLFASNSFLVFEDRFILLALTTLLFIRGLLLIGSSPTTRSKLRAGLLCALALICVRLAAIPRVCREEQAPHCKSTFFTSSSSDNTGALNSPYTIALAYIFAYFLPGIIGQFLEHNKSNAGVARVFIKWILRPVLMSGAGYWAMDWASPLEGVQRGGWGGTLERVKVWVVKGDLVVLGLAVVVWVFAPLCLEIRRESSGGGEGEQKVRVLGYANSLGSSWALVVGVVVGVLWVVTQPMGQLGLGVVWVAGMACVELGDAERDVVVLHRQRSSSEDIPTSSLSGPVHLSPVEISTYTLLAHHCFFSTGHQATLPTIQWRIAFLTSPTLTYPLSPLLVSLNSFGHLTLLPPLFTTLSVLWNATPQPRGSGRRMPTPRQLLSALLTTAIYTLVLLMSTAFLGGVLFRRHLMLFKVWTPRFMLAAVQAVVGQVVGVGVVVAAWQTGNKHSPTRYSHYNATSTANPTKANSAATPFTTNAANLTTCFLLTPTNANPTNATTNATTCTANPLVQLDPITTLSLAALSLASGLIPNRTEYP</sequence>
<feature type="transmembrane region" description="Helical" evidence="12">
    <location>
        <begin position="615"/>
        <end position="635"/>
    </location>
</feature>
<keyword evidence="7" id="KW-0256">Endoplasmic reticulum</keyword>
<feature type="transmembrane region" description="Helical" evidence="12">
    <location>
        <begin position="76"/>
        <end position="99"/>
    </location>
</feature>
<feature type="transmembrane region" description="Helical" evidence="12">
    <location>
        <begin position="893"/>
        <end position="912"/>
    </location>
</feature>
<keyword evidence="10" id="KW-0325">Glycoprotein</keyword>
<comment type="similarity">
    <text evidence="3">Belongs to the PIGG/PIGN/PIGO family. PIGO subfamily.</text>
</comment>
<accession>A0A140KMD7</accession>
<evidence type="ECO:0000256" key="10">
    <source>
        <dbReference type="ARBA" id="ARBA00023180"/>
    </source>
</evidence>
<keyword evidence="8 12" id="KW-1133">Transmembrane helix</keyword>
<keyword evidence="5" id="KW-0808">Transferase</keyword>
<comment type="subcellular location">
    <subcellularLocation>
        <location evidence="1">Endoplasmic reticulum membrane</location>
        <topology evidence="1">Multi-pass membrane protein</topology>
    </subcellularLocation>
</comment>
<evidence type="ECO:0000256" key="5">
    <source>
        <dbReference type="ARBA" id="ARBA00022679"/>
    </source>
</evidence>
<dbReference type="EMBL" id="LK056653">
    <property type="protein sequence ID" value="CDR87268.1"/>
    <property type="molecule type" value="Genomic_DNA"/>
</dbReference>
<feature type="transmembrane region" description="Helical" evidence="12">
    <location>
        <begin position="1102"/>
        <end position="1125"/>
    </location>
</feature>
<feature type="transmembrane region" description="Helical" evidence="12">
    <location>
        <begin position="942"/>
        <end position="959"/>
    </location>
</feature>
<dbReference type="GO" id="GO:0051377">
    <property type="term" value="F:mannose-ethanolamine phosphotransferase activity"/>
    <property type="evidence" value="ECO:0007669"/>
    <property type="project" value="InterPro"/>
</dbReference>
<dbReference type="InterPro" id="IPR037675">
    <property type="entry name" value="PIG-O_N"/>
</dbReference>
<proteinExistence type="inferred from homology"/>
<feature type="transmembrane region" description="Helical" evidence="12">
    <location>
        <begin position="861"/>
        <end position="881"/>
    </location>
</feature>
<dbReference type="Pfam" id="PF01663">
    <property type="entry name" value="Phosphodiest"/>
    <property type="match status" value="1"/>
</dbReference>
<evidence type="ECO:0000256" key="6">
    <source>
        <dbReference type="ARBA" id="ARBA00022692"/>
    </source>
</evidence>
<dbReference type="CDD" id="cd16023">
    <property type="entry name" value="GPI_EPT_3"/>
    <property type="match status" value="1"/>
</dbReference>
<organism evidence="13">
    <name type="scientific">Sporisorium scitamineum</name>
    <dbReference type="NCBI Taxonomy" id="49012"/>
    <lineage>
        <taxon>Eukaryota</taxon>
        <taxon>Fungi</taxon>
        <taxon>Dikarya</taxon>
        <taxon>Basidiomycota</taxon>
        <taxon>Ustilaginomycotina</taxon>
        <taxon>Ustilaginomycetes</taxon>
        <taxon>Ustilaginales</taxon>
        <taxon>Ustilaginaceae</taxon>
        <taxon>Sporisorium</taxon>
    </lineage>
</organism>
<dbReference type="InterPro" id="IPR002591">
    <property type="entry name" value="Phosphodiest/P_Trfase"/>
</dbReference>
<feature type="region of interest" description="Disordered" evidence="11">
    <location>
        <begin position="1"/>
        <end position="69"/>
    </location>
</feature>
<evidence type="ECO:0000256" key="12">
    <source>
        <dbReference type="SAM" id="Phobius"/>
    </source>
</evidence>
<feature type="transmembrane region" description="Helical" evidence="12">
    <location>
        <begin position="980"/>
        <end position="1002"/>
    </location>
</feature>
<keyword evidence="9 12" id="KW-0472">Membrane</keyword>
<evidence type="ECO:0000256" key="1">
    <source>
        <dbReference type="ARBA" id="ARBA00004477"/>
    </source>
</evidence>
<dbReference type="OrthoDB" id="272139at2759"/>
<reference evidence="13" key="1">
    <citation type="submission" date="2014-06" db="EMBL/GenBank/DDBJ databases">
        <authorList>
            <person name="Ju J."/>
            <person name="Zhang J."/>
        </authorList>
    </citation>
    <scope>NUCLEOTIDE SEQUENCE</scope>
    <source>
        <strain evidence="13">SscI8</strain>
    </source>
</reference>
<evidence type="ECO:0000256" key="2">
    <source>
        <dbReference type="ARBA" id="ARBA00004687"/>
    </source>
</evidence>
<dbReference type="PANTHER" id="PTHR23071">
    <property type="entry name" value="PHOSPHATIDYLINOSITOL GLYCAN"/>
    <property type="match status" value="1"/>
</dbReference>
<keyword evidence="4" id="KW-0337">GPI-anchor biosynthesis</keyword>
<evidence type="ECO:0000256" key="8">
    <source>
        <dbReference type="ARBA" id="ARBA00022989"/>
    </source>
</evidence>
<feature type="transmembrane region" description="Helical" evidence="12">
    <location>
        <begin position="1185"/>
        <end position="1207"/>
    </location>
</feature>
<evidence type="ECO:0000256" key="3">
    <source>
        <dbReference type="ARBA" id="ARBA00008695"/>
    </source>
</evidence>
<dbReference type="UniPathway" id="UPA00196"/>
<keyword evidence="6 12" id="KW-0812">Transmembrane</keyword>
<evidence type="ECO:0000256" key="4">
    <source>
        <dbReference type="ARBA" id="ARBA00022502"/>
    </source>
</evidence>
<feature type="transmembrane region" description="Helical" evidence="12">
    <location>
        <begin position="683"/>
        <end position="705"/>
    </location>
</feature>
<protein>
    <submittedName>
        <fullName evidence="13">Related to GPI13-protein involved in glycosylphosphatidylinositol biosynthesis</fullName>
    </submittedName>
</protein>
<gene>
    <name evidence="13" type="ORF">SPSC_00394</name>
</gene>
<feature type="transmembrane region" description="Helical" evidence="12">
    <location>
        <begin position="1145"/>
        <end position="1165"/>
    </location>
</feature>
<feature type="transmembrane region" description="Helical" evidence="12">
    <location>
        <begin position="784"/>
        <end position="801"/>
    </location>
</feature>
<dbReference type="SUPFAM" id="SSF53649">
    <property type="entry name" value="Alkaline phosphatase-like"/>
    <property type="match status" value="1"/>
</dbReference>
<evidence type="ECO:0000313" key="13">
    <source>
        <dbReference type="EMBL" id="CDR87268.1"/>
    </source>
</evidence>
<dbReference type="InterPro" id="IPR017850">
    <property type="entry name" value="Alkaline_phosphatase_core_sf"/>
</dbReference>
<feature type="compositionally biased region" description="Polar residues" evidence="11">
    <location>
        <begin position="1"/>
        <end position="22"/>
    </location>
</feature>
<dbReference type="Gene3D" id="3.40.720.10">
    <property type="entry name" value="Alkaline Phosphatase, subunit A"/>
    <property type="match status" value="1"/>
</dbReference>
<comment type="pathway">
    <text evidence="2">Glycolipid biosynthesis; glycosylphosphatidylinositol-anchor biosynthesis.</text>
</comment>
<dbReference type="GO" id="GO:0006506">
    <property type="term" value="P:GPI anchor biosynthetic process"/>
    <property type="evidence" value="ECO:0007669"/>
    <property type="project" value="UniProtKB-UniPathway"/>
</dbReference>
<dbReference type="PANTHER" id="PTHR23071:SF1">
    <property type="entry name" value="GPI ETHANOLAMINE PHOSPHATE TRANSFERASE 3"/>
    <property type="match status" value="1"/>
</dbReference>